<proteinExistence type="predicted"/>
<organism evidence="1 2">
    <name type="scientific">Paraburkholderia sprentiae WSM5005</name>
    <dbReference type="NCBI Taxonomy" id="754502"/>
    <lineage>
        <taxon>Bacteria</taxon>
        <taxon>Pseudomonadati</taxon>
        <taxon>Pseudomonadota</taxon>
        <taxon>Betaproteobacteria</taxon>
        <taxon>Burkholderiales</taxon>
        <taxon>Burkholderiaceae</taxon>
        <taxon>Paraburkholderia</taxon>
    </lineage>
</organism>
<evidence type="ECO:0000313" key="2">
    <source>
        <dbReference type="Proteomes" id="UP000179860"/>
    </source>
</evidence>
<evidence type="ECO:0000313" key="1">
    <source>
        <dbReference type="EMBL" id="APA89748.1"/>
    </source>
</evidence>
<keyword evidence="2" id="KW-1185">Reference proteome</keyword>
<name>A0A1I9YU60_9BURK</name>
<reference evidence="1" key="2">
    <citation type="submission" date="2021-06" db="EMBL/GenBank/DDBJ databases">
        <authorList>
            <person name="Rogers T.H."/>
            <person name="Ramsay J.P."/>
            <person name="Wang P."/>
            <person name="Terpolilli J."/>
        </authorList>
    </citation>
    <scope>NUCLEOTIDE SEQUENCE</scope>
    <source>
        <strain evidence="1">WSM5005</strain>
        <plasmid evidence="1">pl1WSM5005</plasmid>
    </source>
</reference>
<dbReference type="EMBL" id="CP017563">
    <property type="protein sequence ID" value="APA89748.1"/>
    <property type="molecule type" value="Genomic_DNA"/>
</dbReference>
<accession>A0A1I9YU60</accession>
<dbReference type="Proteomes" id="UP000179860">
    <property type="component" value="Plasmid pl1WSM5005"/>
</dbReference>
<gene>
    <name evidence="1" type="ORF">BJG93_30225</name>
</gene>
<dbReference type="OrthoDB" id="8804915at2"/>
<dbReference type="AlphaFoldDB" id="A0A1I9YU60"/>
<sequence>MSGTYNVTYLYPADDGLTAIGEIESDLDNGRYIRIDRISPKWIKRTGEVEMVRLIQSIAANRADFVGPDGNQALDNAAIFFTMPVLMDEMLKLDPLFARNYTDRLSNEVDSSMANLLRRKFLGKNISLCGEDQFDVFVCKLDKKIISICSGNNNGAAVLEYRYGFGRKIELSLTKPVSINNDDEKETELFENGDYIYTVKLENRRDMGSAGVIVERRRAILSRQQCQQETIEPYLMPRK</sequence>
<reference evidence="1" key="1">
    <citation type="submission" date="2016-09" db="EMBL/GenBank/DDBJ databases">
        <title>The Complete Genome of Burkholderia sprentiae wsm5005.</title>
        <authorList>
            <person name="De Meyer S."/>
            <person name="Wang P."/>
            <person name="Terpolilli J."/>
        </authorList>
    </citation>
    <scope>NUCLEOTIDE SEQUENCE [LARGE SCALE GENOMIC DNA]</scope>
    <source>
        <strain evidence="1">WSM5005</strain>
        <plasmid evidence="1">pl1WSM5005</plasmid>
    </source>
</reference>
<geneLocation type="plasmid" evidence="1 2">
    <name>pl1WSM5005</name>
</geneLocation>
<dbReference type="KEGG" id="pspw:BJG93_30225"/>
<dbReference type="RefSeq" id="WP_027194910.1">
    <property type="nucleotide sequence ID" value="NZ_CP017563.2"/>
</dbReference>
<keyword evidence="1" id="KW-0614">Plasmid</keyword>
<protein>
    <submittedName>
        <fullName evidence="1">Uncharacterized protein</fullName>
    </submittedName>
</protein>